<sequence>MKIGVIGASGRAGNLILKEAVNRGHQVTAIVRNKSKLKDTNVAVIEKNILDLKQDDMKQLDVVVNAFGAPLGEEQIHVDAGHALIEALKGTDTRAIIVGGAGGLYVDDSKTTKVVDTLSIPEFGKPTSRGQIRNLQELQETTGINWTFISPALVFDAEGKRTGAYKVGKDQLLFNSKGESYISYADYAIAILDEIENPQHINERFTVVGENE</sequence>
<evidence type="ECO:0000313" key="3">
    <source>
        <dbReference type="Proteomes" id="UP000641206"/>
    </source>
</evidence>
<dbReference type="Pfam" id="PF13460">
    <property type="entry name" value="NAD_binding_10"/>
    <property type="match status" value="1"/>
</dbReference>
<reference evidence="3" key="1">
    <citation type="journal article" date="2019" name="Int. J. Syst. Evol. Microbiol.">
        <title>The Global Catalogue of Microorganisms (GCM) 10K type strain sequencing project: providing services to taxonomists for standard genome sequencing and annotation.</title>
        <authorList>
            <consortium name="The Broad Institute Genomics Platform"/>
            <consortium name="The Broad Institute Genome Sequencing Center for Infectious Disease"/>
            <person name="Wu L."/>
            <person name="Ma J."/>
        </authorList>
    </citation>
    <scope>NUCLEOTIDE SEQUENCE [LARGE SCALE GENOMIC DNA]</scope>
    <source>
        <strain evidence="3">CGMCC 1.7693</strain>
    </source>
</reference>
<dbReference type="PANTHER" id="PTHR43355:SF2">
    <property type="entry name" value="FLAVIN REDUCTASE (NADPH)"/>
    <property type="match status" value="1"/>
</dbReference>
<evidence type="ECO:0000259" key="1">
    <source>
        <dbReference type="Pfam" id="PF13460"/>
    </source>
</evidence>
<dbReference type="Gene3D" id="3.40.50.720">
    <property type="entry name" value="NAD(P)-binding Rossmann-like Domain"/>
    <property type="match status" value="1"/>
</dbReference>
<dbReference type="InterPro" id="IPR051606">
    <property type="entry name" value="Polyketide_Oxido-like"/>
</dbReference>
<dbReference type="InterPro" id="IPR016040">
    <property type="entry name" value="NAD(P)-bd_dom"/>
</dbReference>
<protein>
    <recommendedName>
        <fullName evidence="1">NAD(P)-binding domain-containing protein</fullName>
    </recommendedName>
</protein>
<evidence type="ECO:0000313" key="2">
    <source>
        <dbReference type="EMBL" id="GGP14921.1"/>
    </source>
</evidence>
<proteinExistence type="predicted"/>
<keyword evidence="3" id="KW-1185">Reference proteome</keyword>
<gene>
    <name evidence="2" type="ORF">GCM10011346_40860</name>
</gene>
<dbReference type="EMBL" id="BMLW01000013">
    <property type="protein sequence ID" value="GGP14921.1"/>
    <property type="molecule type" value="Genomic_DNA"/>
</dbReference>
<organism evidence="2 3">
    <name type="scientific">Oceanobacillus neutriphilus</name>
    <dbReference type="NCBI Taxonomy" id="531815"/>
    <lineage>
        <taxon>Bacteria</taxon>
        <taxon>Bacillati</taxon>
        <taxon>Bacillota</taxon>
        <taxon>Bacilli</taxon>
        <taxon>Bacillales</taxon>
        <taxon>Bacillaceae</taxon>
        <taxon>Oceanobacillus</taxon>
    </lineage>
</organism>
<feature type="domain" description="NAD(P)-binding" evidence="1">
    <location>
        <begin position="7"/>
        <end position="195"/>
    </location>
</feature>
<comment type="caution">
    <text evidence="2">The sequence shown here is derived from an EMBL/GenBank/DDBJ whole genome shotgun (WGS) entry which is preliminary data.</text>
</comment>
<dbReference type="CDD" id="cd05244">
    <property type="entry name" value="BVR-B_like_SDR_a"/>
    <property type="match status" value="1"/>
</dbReference>
<accession>A0ABQ2P051</accession>
<name>A0ABQ2P051_9BACI</name>
<dbReference type="Proteomes" id="UP000641206">
    <property type="component" value="Unassembled WGS sequence"/>
</dbReference>
<dbReference type="RefSeq" id="WP_188736628.1">
    <property type="nucleotide sequence ID" value="NZ_BMLW01000013.1"/>
</dbReference>
<dbReference type="SUPFAM" id="SSF51735">
    <property type="entry name" value="NAD(P)-binding Rossmann-fold domains"/>
    <property type="match status" value="1"/>
</dbReference>
<dbReference type="PANTHER" id="PTHR43355">
    <property type="entry name" value="FLAVIN REDUCTASE (NADPH)"/>
    <property type="match status" value="1"/>
</dbReference>
<dbReference type="InterPro" id="IPR036291">
    <property type="entry name" value="NAD(P)-bd_dom_sf"/>
</dbReference>